<dbReference type="AlphaFoldDB" id="A0A1M6QZ51"/>
<evidence type="ECO:0000259" key="1">
    <source>
        <dbReference type="Pfam" id="PF08984"/>
    </source>
</evidence>
<sequence>MRDRLTMDISLKELLEEVPRAKDILYEYGLNRLEEEDILDVVVDKLTLKGFFRLMDLDDETQGEIWKKLQDLYRGSEDCHG</sequence>
<organism evidence="2 3">
    <name type="scientific">Thermocrinis minervae</name>
    <dbReference type="NCBI Taxonomy" id="381751"/>
    <lineage>
        <taxon>Bacteria</taxon>
        <taxon>Pseudomonadati</taxon>
        <taxon>Aquificota</taxon>
        <taxon>Aquificia</taxon>
        <taxon>Aquificales</taxon>
        <taxon>Aquificaceae</taxon>
        <taxon>Thermocrinis</taxon>
    </lineage>
</organism>
<gene>
    <name evidence="2" type="ORF">SAMN05444391_0454</name>
</gene>
<evidence type="ECO:0000313" key="3">
    <source>
        <dbReference type="Proteomes" id="UP000189810"/>
    </source>
</evidence>
<dbReference type="Proteomes" id="UP000189810">
    <property type="component" value="Chromosome I"/>
</dbReference>
<name>A0A1M6QZ51_9AQUI</name>
<reference evidence="2 3" key="1">
    <citation type="submission" date="2016-11" db="EMBL/GenBank/DDBJ databases">
        <authorList>
            <person name="Jaros S."/>
            <person name="Januszkiewicz K."/>
            <person name="Wedrychowicz H."/>
        </authorList>
    </citation>
    <scope>NUCLEOTIDE SEQUENCE [LARGE SCALE GENOMIC DNA]</scope>
    <source>
        <strain evidence="2 3">DSM 19557</strain>
    </source>
</reference>
<dbReference type="OrthoDB" id="15437at2"/>
<dbReference type="InterPro" id="IPR015077">
    <property type="entry name" value="DUF1858"/>
</dbReference>
<dbReference type="STRING" id="381751.SAMN05444391_0454"/>
<dbReference type="RefSeq" id="WP_079653623.1">
    <property type="nucleotide sequence ID" value="NZ_LT670846.1"/>
</dbReference>
<dbReference type="InterPro" id="IPR038062">
    <property type="entry name" value="ScdA-like_N_sf"/>
</dbReference>
<dbReference type="EMBL" id="LT670846">
    <property type="protein sequence ID" value="SHK25484.1"/>
    <property type="molecule type" value="Genomic_DNA"/>
</dbReference>
<protein>
    <recommendedName>
        <fullName evidence="1">DUF1858 domain-containing protein</fullName>
    </recommendedName>
</protein>
<feature type="domain" description="DUF1858" evidence="1">
    <location>
        <begin position="6"/>
        <end position="61"/>
    </location>
</feature>
<accession>A0A1M6QZ51</accession>
<proteinExistence type="predicted"/>
<dbReference type="Gene3D" id="1.10.3910.10">
    <property type="entry name" value="SP0561-like"/>
    <property type="match status" value="1"/>
</dbReference>
<evidence type="ECO:0000313" key="2">
    <source>
        <dbReference type="EMBL" id="SHK25484.1"/>
    </source>
</evidence>
<dbReference type="SUPFAM" id="SSF140683">
    <property type="entry name" value="SP0561-like"/>
    <property type="match status" value="1"/>
</dbReference>
<keyword evidence="3" id="KW-1185">Reference proteome</keyword>
<dbReference type="Pfam" id="PF08984">
    <property type="entry name" value="DUF1858"/>
    <property type="match status" value="1"/>
</dbReference>